<sequence>MGRIPLQPLTNQHVATFLNFNSNFNFWVVSLSTVECWYQLQSEVRANPLVTVLTRLRQDQQCLFESEAIEFTFWGSGT</sequence>
<comment type="caution">
    <text evidence="1">The sequence shown here is derived from an EMBL/GenBank/DDBJ whole genome shotgun (WGS) entry which is preliminary data.</text>
</comment>
<gene>
    <name evidence="1" type="ORF">NHN17_25715</name>
</gene>
<evidence type="ECO:0000313" key="2">
    <source>
        <dbReference type="Proteomes" id="UP001524460"/>
    </source>
</evidence>
<feature type="non-terminal residue" evidence="1">
    <location>
        <position position="78"/>
    </location>
</feature>
<reference evidence="1 2" key="1">
    <citation type="submission" date="2022-07" db="EMBL/GenBank/DDBJ databases">
        <title>Photobacterium pectinilyticum sp. nov., a marine bacterium isolated from surface seawater of Qingdao offshore.</title>
        <authorList>
            <person name="Wang X."/>
        </authorList>
    </citation>
    <scope>NUCLEOTIDE SEQUENCE [LARGE SCALE GENOMIC DNA]</scope>
    <source>
        <strain evidence="1 2">ZSDE20</strain>
    </source>
</reference>
<dbReference type="RefSeq" id="WP_255045533.1">
    <property type="nucleotide sequence ID" value="NZ_JANEYT010000189.1"/>
</dbReference>
<proteinExistence type="predicted"/>
<dbReference type="Proteomes" id="UP001524460">
    <property type="component" value="Unassembled WGS sequence"/>
</dbReference>
<organism evidence="1 2">
    <name type="scientific">Photobacterium pectinilyticum</name>
    <dbReference type="NCBI Taxonomy" id="2906793"/>
    <lineage>
        <taxon>Bacteria</taxon>
        <taxon>Pseudomonadati</taxon>
        <taxon>Pseudomonadota</taxon>
        <taxon>Gammaproteobacteria</taxon>
        <taxon>Vibrionales</taxon>
        <taxon>Vibrionaceae</taxon>
        <taxon>Photobacterium</taxon>
    </lineage>
</organism>
<accession>A0ABT1N9J3</accession>
<evidence type="ECO:0000313" key="1">
    <source>
        <dbReference type="EMBL" id="MCQ1061413.1"/>
    </source>
</evidence>
<keyword evidence="2" id="KW-1185">Reference proteome</keyword>
<name>A0ABT1N9J3_9GAMM</name>
<protein>
    <submittedName>
        <fullName evidence="1">Uncharacterized protein</fullName>
    </submittedName>
</protein>
<dbReference type="EMBL" id="JANEYT010000189">
    <property type="protein sequence ID" value="MCQ1061413.1"/>
    <property type="molecule type" value="Genomic_DNA"/>
</dbReference>